<keyword evidence="2" id="KW-0443">Lipid metabolism</keyword>
<evidence type="ECO:0000256" key="1">
    <source>
        <dbReference type="ARBA" id="ARBA00022679"/>
    </source>
</evidence>
<feature type="non-terminal residue" evidence="4">
    <location>
        <position position="1"/>
    </location>
</feature>
<dbReference type="EMBL" id="AJWY01007187">
    <property type="protein sequence ID" value="EKC64737.1"/>
    <property type="molecule type" value="Genomic_DNA"/>
</dbReference>
<dbReference type="GO" id="GO:0006629">
    <property type="term" value="P:lipid metabolic process"/>
    <property type="evidence" value="ECO:0007669"/>
    <property type="project" value="UniProtKB-KW"/>
</dbReference>
<name>K1SVX6_9ZZZZ</name>
<keyword evidence="1" id="KW-0808">Transferase</keyword>
<organism evidence="4">
    <name type="scientific">human gut metagenome</name>
    <dbReference type="NCBI Taxonomy" id="408170"/>
    <lineage>
        <taxon>unclassified sequences</taxon>
        <taxon>metagenomes</taxon>
        <taxon>organismal metagenomes</taxon>
    </lineage>
</organism>
<evidence type="ECO:0000256" key="2">
    <source>
        <dbReference type="ARBA" id="ARBA00023098"/>
    </source>
</evidence>
<dbReference type="PANTHER" id="PTHR37323">
    <property type="entry name" value="GCN5-RELATED N-ACETYLTRANSFERASE"/>
    <property type="match status" value="1"/>
</dbReference>
<dbReference type="GO" id="GO:0016746">
    <property type="term" value="F:acyltransferase activity"/>
    <property type="evidence" value="ECO:0007669"/>
    <property type="project" value="UniProtKB-KW"/>
</dbReference>
<proteinExistence type="predicted"/>
<evidence type="ECO:0000313" key="4">
    <source>
        <dbReference type="EMBL" id="EKC64737.1"/>
    </source>
</evidence>
<sequence length="171" mass="20675">LGALIVLNPRIKYLFGKVTMYTTYKAVARNALIWFLRRYFPDRDRLVEGIHPLKLDLDDPYYEELFSGETYMENYHILIQKIREFNENIPPLINAYMNLSPTMRVFDTVMNPDFGGVEETGILVTIRDIYPEKRMRYTRWQGWRANLKHRREEFSERLREHLGRITRKRKN</sequence>
<accession>K1SVX6</accession>
<evidence type="ECO:0000256" key="3">
    <source>
        <dbReference type="ARBA" id="ARBA00023315"/>
    </source>
</evidence>
<protein>
    <submittedName>
        <fullName evidence="4">Hemolysin A</fullName>
    </submittedName>
</protein>
<keyword evidence="3" id="KW-0012">Acyltransferase</keyword>
<reference evidence="4" key="1">
    <citation type="journal article" date="2013" name="Environ. Microbiol.">
        <title>Microbiota from the distal guts of lean and obese adolescents exhibit partial functional redundancy besides clear differences in community structure.</title>
        <authorList>
            <person name="Ferrer M."/>
            <person name="Ruiz A."/>
            <person name="Lanza F."/>
            <person name="Haange S.B."/>
            <person name="Oberbach A."/>
            <person name="Till H."/>
            <person name="Bargiela R."/>
            <person name="Campoy C."/>
            <person name="Segura M.T."/>
            <person name="Richter M."/>
            <person name="von Bergen M."/>
            <person name="Seifert J."/>
            <person name="Suarez A."/>
        </authorList>
    </citation>
    <scope>NUCLEOTIDE SEQUENCE</scope>
</reference>
<gene>
    <name evidence="4" type="ORF">LEA_10688</name>
</gene>
<comment type="caution">
    <text evidence="4">The sequence shown here is derived from an EMBL/GenBank/DDBJ whole genome shotgun (WGS) entry which is preliminary data.</text>
</comment>
<dbReference type="AlphaFoldDB" id="K1SVX6"/>
<dbReference type="PANTHER" id="PTHR37323:SF1">
    <property type="entry name" value="L-ORNITHINE N(ALPHA)-ACYLTRANSFERASE"/>
    <property type="match status" value="1"/>
</dbReference>
<dbReference type="InterPro" id="IPR052351">
    <property type="entry name" value="Ornithine_N-alpha-AT"/>
</dbReference>